<evidence type="ECO:0000256" key="2">
    <source>
        <dbReference type="ARBA" id="ARBA00051383"/>
    </source>
</evidence>
<dbReference type="CDD" id="cd05233">
    <property type="entry name" value="SDR_c"/>
    <property type="match status" value="1"/>
</dbReference>
<dbReference type="Pfam" id="PF13561">
    <property type="entry name" value="adh_short_C2"/>
    <property type="match status" value="1"/>
</dbReference>
<dbReference type="PRINTS" id="PR00080">
    <property type="entry name" value="SDRFAMILY"/>
</dbReference>
<dbReference type="GO" id="GO:0030497">
    <property type="term" value="P:fatty acid elongation"/>
    <property type="evidence" value="ECO:0007669"/>
    <property type="project" value="TreeGrafter"/>
</dbReference>
<dbReference type="SMART" id="SM00822">
    <property type="entry name" value="PKS_KR"/>
    <property type="match status" value="1"/>
</dbReference>
<comment type="similarity">
    <text evidence="1">Belongs to the short-chain dehydrogenases/reductases (SDR) family.</text>
</comment>
<protein>
    <submittedName>
        <fullName evidence="4">SDR family oxidoreductase</fullName>
    </submittedName>
</protein>
<dbReference type="PRINTS" id="PR00081">
    <property type="entry name" value="GDHRDH"/>
</dbReference>
<accession>A0A437JA35</accession>
<comment type="caution">
    <text evidence="4">The sequence shown here is derived from an EMBL/GenBank/DDBJ whole genome shotgun (WGS) entry which is preliminary data.</text>
</comment>
<name>A0A437JA35_9SPHN</name>
<organism evidence="4 5">
    <name type="scientific">Sphingobium algorifonticola</name>
    <dbReference type="NCBI Taxonomy" id="2008318"/>
    <lineage>
        <taxon>Bacteria</taxon>
        <taxon>Pseudomonadati</taxon>
        <taxon>Pseudomonadota</taxon>
        <taxon>Alphaproteobacteria</taxon>
        <taxon>Sphingomonadales</taxon>
        <taxon>Sphingomonadaceae</taxon>
        <taxon>Sphingobium</taxon>
    </lineage>
</organism>
<dbReference type="EMBL" id="RZUL01000002">
    <property type="protein sequence ID" value="RVT42355.1"/>
    <property type="molecule type" value="Genomic_DNA"/>
</dbReference>
<dbReference type="OrthoDB" id="5457012at2"/>
<keyword evidence="5" id="KW-1185">Reference proteome</keyword>
<dbReference type="InterPro" id="IPR057326">
    <property type="entry name" value="KR_dom"/>
</dbReference>
<proteinExistence type="inferred from homology"/>
<reference evidence="4 5" key="1">
    <citation type="submission" date="2019-01" db="EMBL/GenBank/DDBJ databases">
        <authorList>
            <person name="Chen W.-M."/>
        </authorList>
    </citation>
    <scope>NUCLEOTIDE SEQUENCE [LARGE SCALE GENOMIC DNA]</scope>
    <source>
        <strain evidence="4 5">TLA-22</strain>
    </source>
</reference>
<dbReference type="PANTHER" id="PTHR42760">
    <property type="entry name" value="SHORT-CHAIN DEHYDROGENASES/REDUCTASES FAMILY MEMBER"/>
    <property type="match status" value="1"/>
</dbReference>
<evidence type="ECO:0000256" key="1">
    <source>
        <dbReference type="ARBA" id="ARBA00006484"/>
    </source>
</evidence>
<feature type="domain" description="Ketoreductase" evidence="3">
    <location>
        <begin position="7"/>
        <end position="192"/>
    </location>
</feature>
<dbReference type="InterPro" id="IPR020904">
    <property type="entry name" value="Sc_DH/Rdtase_CS"/>
</dbReference>
<dbReference type="NCBIfam" id="NF005559">
    <property type="entry name" value="PRK07231.1"/>
    <property type="match status" value="1"/>
</dbReference>
<dbReference type="FunFam" id="3.40.50.720:FF:000084">
    <property type="entry name" value="Short-chain dehydrogenase reductase"/>
    <property type="match status" value="1"/>
</dbReference>
<dbReference type="PROSITE" id="PS00061">
    <property type="entry name" value="ADH_SHORT"/>
    <property type="match status" value="1"/>
</dbReference>
<dbReference type="InterPro" id="IPR036291">
    <property type="entry name" value="NAD(P)-bd_dom_sf"/>
</dbReference>
<comment type="catalytic activity">
    <reaction evidence="2">
        <text>2,5-dichlorocyclohexa-2,5-dien-1,4-diol + NAD(+) = 2,5-dichlorohydroquinone + NADH + H(+)</text>
        <dbReference type="Rhea" id="RHEA:15741"/>
        <dbReference type="ChEBI" id="CHEBI:15378"/>
        <dbReference type="ChEBI" id="CHEBI:27545"/>
        <dbReference type="ChEBI" id="CHEBI:28975"/>
        <dbReference type="ChEBI" id="CHEBI:57540"/>
        <dbReference type="ChEBI" id="CHEBI:57945"/>
    </reaction>
</comment>
<evidence type="ECO:0000313" key="4">
    <source>
        <dbReference type="EMBL" id="RVT42355.1"/>
    </source>
</evidence>
<dbReference type="Gene3D" id="3.40.50.720">
    <property type="entry name" value="NAD(P)-binding Rossmann-like Domain"/>
    <property type="match status" value="1"/>
</dbReference>
<gene>
    <name evidence="4" type="ORF">ENE74_09180</name>
</gene>
<dbReference type="GO" id="GO:0016616">
    <property type="term" value="F:oxidoreductase activity, acting on the CH-OH group of donors, NAD or NADP as acceptor"/>
    <property type="evidence" value="ECO:0007669"/>
    <property type="project" value="UniProtKB-ARBA"/>
</dbReference>
<evidence type="ECO:0000313" key="5">
    <source>
        <dbReference type="Proteomes" id="UP000282977"/>
    </source>
</evidence>
<dbReference type="RefSeq" id="WP_127690531.1">
    <property type="nucleotide sequence ID" value="NZ_RZUL01000002.1"/>
</dbReference>
<dbReference type="SUPFAM" id="SSF51735">
    <property type="entry name" value="NAD(P)-binding Rossmann-fold domains"/>
    <property type="match status" value="1"/>
</dbReference>
<dbReference type="AlphaFoldDB" id="A0A437JA35"/>
<dbReference type="Proteomes" id="UP000282977">
    <property type="component" value="Unassembled WGS sequence"/>
</dbReference>
<dbReference type="InterPro" id="IPR002347">
    <property type="entry name" value="SDR_fam"/>
</dbReference>
<dbReference type="PANTHER" id="PTHR42760:SF40">
    <property type="entry name" value="3-OXOACYL-[ACYL-CARRIER-PROTEIN] REDUCTASE, CHLOROPLASTIC"/>
    <property type="match status" value="1"/>
</dbReference>
<evidence type="ECO:0000259" key="3">
    <source>
        <dbReference type="SMART" id="SM00822"/>
    </source>
</evidence>
<sequence length="251" mass="25587">MRGLQDKVILVTGAASGIGAAIARRLAEEGSTIIVTDRDGNGAENVASSLDGVAFEHDVASEASWESIMQDVLARFGRLDGLVNNAGIGGQTISLVESTLAEWQDVFAVNAVGVYLGTRFAMCAMQDGPGGGIVNIASLGALQGSAGHAAYCASKAAVVSLSRTAALEGSRSDAKIRVNAVCPGFVDTPAANSMVDRTFGDSPAALARFHDALPLGPGQPQDVAAITAFLLSDDARWITGATYVVDGGMSS</sequence>